<comment type="caution">
    <text evidence="2">The sequence shown here is derived from an EMBL/GenBank/DDBJ whole genome shotgun (WGS) entry which is preliminary data.</text>
</comment>
<organism evidence="2 3">
    <name type="scientific">Streptomyces ruber</name>
    <dbReference type="NCBI Taxonomy" id="83378"/>
    <lineage>
        <taxon>Bacteria</taxon>
        <taxon>Bacillati</taxon>
        <taxon>Actinomycetota</taxon>
        <taxon>Actinomycetes</taxon>
        <taxon>Kitasatosporales</taxon>
        <taxon>Streptomycetaceae</taxon>
        <taxon>Streptomyces</taxon>
    </lineage>
</organism>
<name>A0A918BQG1_9ACTN</name>
<evidence type="ECO:0000313" key="3">
    <source>
        <dbReference type="Proteomes" id="UP000620156"/>
    </source>
</evidence>
<evidence type="ECO:0000313" key="2">
    <source>
        <dbReference type="EMBL" id="GGQ80802.1"/>
    </source>
</evidence>
<proteinExistence type="predicted"/>
<reference evidence="2" key="2">
    <citation type="submission" date="2020-09" db="EMBL/GenBank/DDBJ databases">
        <authorList>
            <person name="Sun Q."/>
            <person name="Ohkuma M."/>
        </authorList>
    </citation>
    <scope>NUCLEOTIDE SEQUENCE</scope>
    <source>
        <strain evidence="2">JCM 3131</strain>
    </source>
</reference>
<dbReference type="AlphaFoldDB" id="A0A918BQG1"/>
<feature type="region of interest" description="Disordered" evidence="1">
    <location>
        <begin position="83"/>
        <end position="103"/>
    </location>
</feature>
<gene>
    <name evidence="2" type="ORF">GCM10010145_58160</name>
</gene>
<dbReference type="EMBL" id="BMQK01000018">
    <property type="protein sequence ID" value="GGQ80802.1"/>
    <property type="molecule type" value="Genomic_DNA"/>
</dbReference>
<reference evidence="2" key="1">
    <citation type="journal article" date="2014" name="Int. J. Syst. Evol. Microbiol.">
        <title>Complete genome sequence of Corynebacterium casei LMG S-19264T (=DSM 44701T), isolated from a smear-ripened cheese.</title>
        <authorList>
            <consortium name="US DOE Joint Genome Institute (JGI-PGF)"/>
            <person name="Walter F."/>
            <person name="Albersmeier A."/>
            <person name="Kalinowski J."/>
            <person name="Ruckert C."/>
        </authorList>
    </citation>
    <scope>NUCLEOTIDE SEQUENCE</scope>
    <source>
        <strain evidence="2">JCM 3131</strain>
    </source>
</reference>
<protein>
    <submittedName>
        <fullName evidence="2">Uncharacterized protein</fullName>
    </submittedName>
</protein>
<feature type="region of interest" description="Disordered" evidence="1">
    <location>
        <begin position="137"/>
        <end position="174"/>
    </location>
</feature>
<dbReference type="Proteomes" id="UP000620156">
    <property type="component" value="Unassembled WGS sequence"/>
</dbReference>
<keyword evidence="3" id="KW-1185">Reference proteome</keyword>
<accession>A0A918BQG1</accession>
<sequence>MGPSAGPERRGHGYVLPGCRQDWFDDCAGPGLSVPSLVAGPGDLVGWFSAVDTEGRSLSRDSPAEGPPLHALAAFVYAGLVPMPEQPPEQAEPVPHFPGRNLRPMASSADVQASIAAWISSGVVSSASRAAARCRSLLPGPGHGPVRGGPLARLAVGRPGVPAADGRRTRRAAP</sequence>
<evidence type="ECO:0000256" key="1">
    <source>
        <dbReference type="SAM" id="MobiDB-lite"/>
    </source>
</evidence>